<dbReference type="PROSITE" id="PS50944">
    <property type="entry name" value="HTH_DTXR"/>
    <property type="match status" value="1"/>
</dbReference>
<evidence type="ECO:0000256" key="7">
    <source>
        <dbReference type="ARBA" id="ARBA00023125"/>
    </source>
</evidence>
<dbReference type="InterPro" id="IPR001367">
    <property type="entry name" value="Fe_dep_repressor"/>
</dbReference>
<dbReference type="InterPro" id="IPR022689">
    <property type="entry name" value="Iron_dep_repressor"/>
</dbReference>
<evidence type="ECO:0000256" key="6">
    <source>
        <dbReference type="ARBA" id="ARBA00023015"/>
    </source>
</evidence>
<dbReference type="GO" id="GO:0005737">
    <property type="term" value="C:cytoplasm"/>
    <property type="evidence" value="ECO:0007669"/>
    <property type="project" value="UniProtKB-SubCell"/>
</dbReference>
<proteinExistence type="inferred from homology"/>
<dbReference type="InterPro" id="IPR022687">
    <property type="entry name" value="HTH_DTXR"/>
</dbReference>
<evidence type="ECO:0000256" key="2">
    <source>
        <dbReference type="ARBA" id="ARBA00007871"/>
    </source>
</evidence>
<keyword evidence="14" id="KW-1185">Reference proteome</keyword>
<evidence type="ECO:0000256" key="10">
    <source>
        <dbReference type="ARBA" id="ARBA00023211"/>
    </source>
</evidence>
<dbReference type="RefSeq" id="WP_092650369.1">
    <property type="nucleotide sequence ID" value="NZ_FOHA01000003.1"/>
</dbReference>
<evidence type="ECO:0000259" key="12">
    <source>
        <dbReference type="PROSITE" id="PS50944"/>
    </source>
</evidence>
<dbReference type="EMBL" id="FOHA01000003">
    <property type="protein sequence ID" value="SER66582.1"/>
    <property type="molecule type" value="Genomic_DNA"/>
</dbReference>
<protein>
    <recommendedName>
        <fullName evidence="11">Manganese transport regulator</fullName>
    </recommendedName>
</protein>
<evidence type="ECO:0000256" key="9">
    <source>
        <dbReference type="ARBA" id="ARBA00023163"/>
    </source>
</evidence>
<keyword evidence="10" id="KW-0464">Manganese</keyword>
<evidence type="ECO:0000256" key="4">
    <source>
        <dbReference type="ARBA" id="ARBA00022490"/>
    </source>
</evidence>
<dbReference type="InterPro" id="IPR036390">
    <property type="entry name" value="WH_DNA-bd_sf"/>
</dbReference>
<dbReference type="Gene3D" id="1.10.60.10">
    <property type="entry name" value="Iron dependent repressor, metal binding and dimerisation domain"/>
    <property type="match status" value="1"/>
</dbReference>
<dbReference type="SUPFAM" id="SSF46785">
    <property type="entry name" value="Winged helix' DNA-binding domain"/>
    <property type="match status" value="1"/>
</dbReference>
<keyword evidence="4" id="KW-0963">Cytoplasm</keyword>
<dbReference type="GO" id="GO:0003700">
    <property type="term" value="F:DNA-binding transcription factor activity"/>
    <property type="evidence" value="ECO:0007669"/>
    <property type="project" value="InterPro"/>
</dbReference>
<dbReference type="InterPro" id="IPR036421">
    <property type="entry name" value="Fe_dep_repressor_sf"/>
</dbReference>
<dbReference type="Gene3D" id="1.10.10.10">
    <property type="entry name" value="Winged helix-like DNA-binding domain superfamily/Winged helix DNA-binding domain"/>
    <property type="match status" value="1"/>
</dbReference>
<sequence>MTPNKEDYLKMIFELNGTYKKVSNKEIVSGLKVSAASVSEMMTKLVKGGYITYTPYQGVQLTETGIAEASILIRKHRLWEVFLVEKLGYSWSEVHEEAELLEHVTSSTLSERLDAFLGFPEKCPHGDMIPKGTVVVDETVTYPLSALEVGQKACLYKVMDEKELLDYLIELDMHIGESFTLLSIGSYEGPIKIQKENCEIVHISQKAAQHLFVERLA</sequence>
<keyword evidence="7" id="KW-0238">DNA-binding</keyword>
<dbReference type="SUPFAM" id="SSF47979">
    <property type="entry name" value="Iron-dependent repressor protein, dimerization domain"/>
    <property type="match status" value="1"/>
</dbReference>
<comment type="subcellular location">
    <subcellularLocation>
        <location evidence="1">Cytoplasm</location>
    </subcellularLocation>
</comment>
<evidence type="ECO:0000313" key="13">
    <source>
        <dbReference type="EMBL" id="SER66582.1"/>
    </source>
</evidence>
<dbReference type="InterPro" id="IPR007167">
    <property type="entry name" value="Fe-transptr_FeoA-like"/>
</dbReference>
<dbReference type="Gene3D" id="2.30.30.90">
    <property type="match status" value="1"/>
</dbReference>
<feature type="domain" description="HTH dtxR-type" evidence="12">
    <location>
        <begin position="1"/>
        <end position="62"/>
    </location>
</feature>
<organism evidence="13 14">
    <name type="scientific">Isobaculum melis</name>
    <dbReference type="NCBI Taxonomy" id="142588"/>
    <lineage>
        <taxon>Bacteria</taxon>
        <taxon>Bacillati</taxon>
        <taxon>Bacillota</taxon>
        <taxon>Bacilli</taxon>
        <taxon>Lactobacillales</taxon>
        <taxon>Carnobacteriaceae</taxon>
        <taxon>Isobaculum</taxon>
    </lineage>
</organism>
<comment type="subunit">
    <text evidence="3">Homodimer.</text>
</comment>
<dbReference type="PANTHER" id="PTHR33238">
    <property type="entry name" value="IRON (METAL) DEPENDENT REPRESSOR, DTXR FAMILY"/>
    <property type="match status" value="1"/>
</dbReference>
<dbReference type="Pfam" id="PF04023">
    <property type="entry name" value="FeoA"/>
    <property type="match status" value="1"/>
</dbReference>
<dbReference type="GO" id="GO:0003677">
    <property type="term" value="F:DNA binding"/>
    <property type="evidence" value="ECO:0007669"/>
    <property type="project" value="UniProtKB-KW"/>
</dbReference>
<name>A0A1H9R1J6_9LACT</name>
<accession>A0A1H9R1J6</accession>
<dbReference type="Pfam" id="PF01325">
    <property type="entry name" value="Fe_dep_repress"/>
    <property type="match status" value="1"/>
</dbReference>
<keyword evidence="9" id="KW-0804">Transcription</keyword>
<reference evidence="13 14" key="1">
    <citation type="submission" date="2016-10" db="EMBL/GenBank/DDBJ databases">
        <authorList>
            <person name="de Groot N.N."/>
        </authorList>
    </citation>
    <scope>NUCLEOTIDE SEQUENCE [LARGE SCALE GENOMIC DNA]</scope>
    <source>
        <strain evidence="13 14">DSM 13760</strain>
    </source>
</reference>
<dbReference type="Proteomes" id="UP000198948">
    <property type="component" value="Unassembled WGS sequence"/>
</dbReference>
<dbReference type="PANTHER" id="PTHR33238:SF11">
    <property type="entry name" value="TRANSCRIPTIONAL REGULATOR MNTR"/>
    <property type="match status" value="1"/>
</dbReference>
<dbReference type="InterPro" id="IPR036388">
    <property type="entry name" value="WH-like_DNA-bd_sf"/>
</dbReference>
<dbReference type="AlphaFoldDB" id="A0A1H9R1J6"/>
<evidence type="ECO:0000256" key="3">
    <source>
        <dbReference type="ARBA" id="ARBA00011738"/>
    </source>
</evidence>
<comment type="similarity">
    <text evidence="2">Belongs to the DtxR/MntR family.</text>
</comment>
<evidence type="ECO:0000256" key="5">
    <source>
        <dbReference type="ARBA" id="ARBA00022491"/>
    </source>
</evidence>
<dbReference type="FunFam" id="1.10.60.10:FF:000004">
    <property type="entry name" value="DtxR family transcriptional regulator"/>
    <property type="match status" value="1"/>
</dbReference>
<evidence type="ECO:0000313" key="14">
    <source>
        <dbReference type="Proteomes" id="UP000198948"/>
    </source>
</evidence>
<evidence type="ECO:0000256" key="1">
    <source>
        <dbReference type="ARBA" id="ARBA00004496"/>
    </source>
</evidence>
<evidence type="ECO:0000256" key="8">
    <source>
        <dbReference type="ARBA" id="ARBA00023159"/>
    </source>
</evidence>
<dbReference type="STRING" id="142588.SAMN04488559_1031"/>
<dbReference type="Pfam" id="PF02742">
    <property type="entry name" value="Fe_dep_repr_C"/>
    <property type="match status" value="1"/>
</dbReference>
<dbReference type="SMART" id="SM00529">
    <property type="entry name" value="HTH_DTXR"/>
    <property type="match status" value="1"/>
</dbReference>
<evidence type="ECO:0000256" key="11">
    <source>
        <dbReference type="ARBA" id="ARBA00032593"/>
    </source>
</evidence>
<keyword evidence="5" id="KW-0678">Repressor</keyword>
<keyword evidence="6" id="KW-0805">Transcription regulation</keyword>
<dbReference type="GO" id="GO:0046983">
    <property type="term" value="F:protein dimerization activity"/>
    <property type="evidence" value="ECO:0007669"/>
    <property type="project" value="InterPro"/>
</dbReference>
<dbReference type="InterPro" id="IPR038157">
    <property type="entry name" value="FeoA_core_dom"/>
</dbReference>
<dbReference type="InterPro" id="IPR050536">
    <property type="entry name" value="DtxR_MntR_Metal-Reg"/>
</dbReference>
<dbReference type="OrthoDB" id="9791355at2"/>
<dbReference type="GO" id="GO:0046914">
    <property type="term" value="F:transition metal ion binding"/>
    <property type="evidence" value="ECO:0007669"/>
    <property type="project" value="InterPro"/>
</dbReference>
<keyword evidence="8" id="KW-0010">Activator</keyword>
<dbReference type="SMART" id="SM00899">
    <property type="entry name" value="FeoA"/>
    <property type="match status" value="1"/>
</dbReference>
<gene>
    <name evidence="13" type="ORF">SAMN04488559_1031</name>
</gene>